<comment type="caution">
    <text evidence="8">The sequence shown here is derived from an EMBL/GenBank/DDBJ whole genome shotgun (WGS) entry which is preliminary data.</text>
</comment>
<dbReference type="PANTHER" id="PTHR12677">
    <property type="entry name" value="GOLGI APPARATUS MEMBRANE PROTEIN TVP38-RELATED"/>
    <property type="match status" value="1"/>
</dbReference>
<evidence type="ECO:0000313" key="8">
    <source>
        <dbReference type="EMBL" id="MDN7244099.1"/>
    </source>
</evidence>
<evidence type="ECO:0000259" key="7">
    <source>
        <dbReference type="Pfam" id="PF09335"/>
    </source>
</evidence>
<comment type="similarity">
    <text evidence="6">Belongs to the TVP38/TMEM64 family.</text>
</comment>
<accession>A0ABT8N8S5</accession>
<feature type="transmembrane region" description="Helical" evidence="6">
    <location>
        <begin position="38"/>
        <end position="63"/>
    </location>
</feature>
<dbReference type="Proteomes" id="UP001172142">
    <property type="component" value="Unassembled WGS sequence"/>
</dbReference>
<dbReference type="RefSeq" id="WP_301854640.1">
    <property type="nucleotide sequence ID" value="NZ_JAUJWU010000001.1"/>
</dbReference>
<evidence type="ECO:0000256" key="5">
    <source>
        <dbReference type="ARBA" id="ARBA00023136"/>
    </source>
</evidence>
<dbReference type="Pfam" id="PF09335">
    <property type="entry name" value="VTT_dom"/>
    <property type="match status" value="1"/>
</dbReference>
<feature type="transmembrane region" description="Helical" evidence="6">
    <location>
        <begin position="152"/>
        <end position="170"/>
    </location>
</feature>
<gene>
    <name evidence="8" type="ORF">QWY13_01250</name>
</gene>
<evidence type="ECO:0000256" key="4">
    <source>
        <dbReference type="ARBA" id="ARBA00022989"/>
    </source>
</evidence>
<sequence length="182" mass="19643">MDMLSSVMEVLALLALNLAIGVIGFIPSFLVTGLNINLLGLTGGIAISLLGEIFGAILGFYLYRYGFSKVQPSWKKSRFWHFMHSRSVGTVFFGILLFRLVPFIPSGLITAGASLTPIRGSMFFIASSLGKIPAVLVEVAAVYGFTQIVPSGYQYAAALFVLAAAGLIWMRKRKKDAAGSRQ</sequence>
<evidence type="ECO:0000313" key="9">
    <source>
        <dbReference type="Proteomes" id="UP001172142"/>
    </source>
</evidence>
<reference evidence="8 9" key="1">
    <citation type="submission" date="2023-07" db="EMBL/GenBank/DDBJ databases">
        <title>Novel species in genus Planococcus.</title>
        <authorList>
            <person name="Ning S."/>
        </authorList>
    </citation>
    <scope>NUCLEOTIDE SEQUENCE [LARGE SCALE GENOMIC DNA]</scope>
    <source>
        <strain evidence="8 9">N017</strain>
    </source>
</reference>
<keyword evidence="9" id="KW-1185">Reference proteome</keyword>
<protein>
    <recommendedName>
        <fullName evidence="6">TVP38/TMEM64 family membrane protein</fullName>
    </recommendedName>
</protein>
<keyword evidence="4 6" id="KW-1133">Transmembrane helix</keyword>
<dbReference type="PANTHER" id="PTHR12677:SF55">
    <property type="entry name" value="UNDECAPRENYL PHOSPHATE TRANSPORTER SAOUHSC_00901-RELATED"/>
    <property type="match status" value="1"/>
</dbReference>
<feature type="transmembrane region" description="Helical" evidence="6">
    <location>
        <begin position="83"/>
        <end position="101"/>
    </location>
</feature>
<keyword evidence="2 6" id="KW-1003">Cell membrane</keyword>
<dbReference type="InterPro" id="IPR032816">
    <property type="entry name" value="VTT_dom"/>
</dbReference>
<feature type="transmembrane region" description="Helical" evidence="6">
    <location>
        <begin position="12"/>
        <end position="31"/>
    </location>
</feature>
<evidence type="ECO:0000256" key="2">
    <source>
        <dbReference type="ARBA" id="ARBA00022475"/>
    </source>
</evidence>
<keyword evidence="5 6" id="KW-0472">Membrane</keyword>
<proteinExistence type="inferred from homology"/>
<evidence type="ECO:0000256" key="3">
    <source>
        <dbReference type="ARBA" id="ARBA00022692"/>
    </source>
</evidence>
<feature type="domain" description="VTT" evidence="7">
    <location>
        <begin position="26"/>
        <end position="143"/>
    </location>
</feature>
<dbReference type="InterPro" id="IPR015414">
    <property type="entry name" value="TMEM64"/>
</dbReference>
<name>A0ABT8N8S5_9BACL</name>
<organism evidence="8 9">
    <name type="scientific">Planococcus shenhongbingii</name>
    <dbReference type="NCBI Taxonomy" id="3058398"/>
    <lineage>
        <taxon>Bacteria</taxon>
        <taxon>Bacillati</taxon>
        <taxon>Bacillota</taxon>
        <taxon>Bacilli</taxon>
        <taxon>Bacillales</taxon>
        <taxon>Caryophanaceae</taxon>
        <taxon>Planococcus</taxon>
    </lineage>
</organism>
<keyword evidence="3 6" id="KW-0812">Transmembrane</keyword>
<comment type="subcellular location">
    <subcellularLocation>
        <location evidence="1 6">Cell membrane</location>
        <topology evidence="1 6">Multi-pass membrane protein</topology>
    </subcellularLocation>
</comment>
<evidence type="ECO:0000256" key="1">
    <source>
        <dbReference type="ARBA" id="ARBA00004651"/>
    </source>
</evidence>
<dbReference type="EMBL" id="JAUJWU010000001">
    <property type="protein sequence ID" value="MDN7244099.1"/>
    <property type="molecule type" value="Genomic_DNA"/>
</dbReference>
<feature type="transmembrane region" description="Helical" evidence="6">
    <location>
        <begin position="122"/>
        <end position="146"/>
    </location>
</feature>
<evidence type="ECO:0000256" key="6">
    <source>
        <dbReference type="RuleBase" id="RU366058"/>
    </source>
</evidence>